<name>A0A835NUC7_9PASS</name>
<organism evidence="1">
    <name type="scientific">Lamprotornis superbus</name>
    <dbReference type="NCBI Taxonomy" id="245042"/>
    <lineage>
        <taxon>Eukaryota</taxon>
        <taxon>Metazoa</taxon>
        <taxon>Chordata</taxon>
        <taxon>Craniata</taxon>
        <taxon>Vertebrata</taxon>
        <taxon>Euteleostomi</taxon>
        <taxon>Archelosauria</taxon>
        <taxon>Archosauria</taxon>
        <taxon>Dinosauria</taxon>
        <taxon>Saurischia</taxon>
        <taxon>Theropoda</taxon>
        <taxon>Coelurosauria</taxon>
        <taxon>Aves</taxon>
        <taxon>Neognathae</taxon>
        <taxon>Neoaves</taxon>
        <taxon>Telluraves</taxon>
        <taxon>Australaves</taxon>
        <taxon>Passeriformes</taxon>
        <taxon>Sturnidae</taxon>
        <taxon>Lamprotornis</taxon>
    </lineage>
</organism>
<dbReference type="AlphaFoldDB" id="A0A835NUC7"/>
<proteinExistence type="predicted"/>
<reference evidence="2 3" key="2">
    <citation type="journal article" date="2021" name="J. Hered.">
        <title>Feather Gene Expression Elucidates the Developmental Basis of Plumage Iridescence in African Starlings.</title>
        <authorList>
            <person name="Rubenstein D.R."/>
            <person name="Corvelo A."/>
            <person name="MacManes M.D."/>
            <person name="Maia R."/>
            <person name="Narzisi G."/>
            <person name="Rousaki A."/>
            <person name="Vandenabeele P."/>
            <person name="Shawkey M.D."/>
            <person name="Solomon J."/>
        </authorList>
    </citation>
    <scope>NUCLEOTIDE SEQUENCE [LARGE SCALE GENOMIC DNA]</scope>
    <source>
        <strain evidence="2">SS15</strain>
    </source>
</reference>
<dbReference type="EMBL" id="JADDUC010000051">
    <property type="protein sequence ID" value="KAG0121371.1"/>
    <property type="molecule type" value="Genomic_DNA"/>
</dbReference>
<keyword evidence="3" id="KW-1185">Reference proteome</keyword>
<comment type="caution">
    <text evidence="1">The sequence shown here is derived from an EMBL/GenBank/DDBJ whole genome shotgun (WGS) entry which is preliminary data.</text>
</comment>
<reference evidence="1" key="1">
    <citation type="submission" date="2020-10" db="EMBL/GenBank/DDBJ databases">
        <title>Feather gene expression reveals the developmental basis of iridescence in African starlings.</title>
        <authorList>
            <person name="Rubenstein D.R."/>
        </authorList>
    </citation>
    <scope>NUCLEOTIDE SEQUENCE</scope>
    <source>
        <strain evidence="1">SS15</strain>
        <tissue evidence="1">Liver</tissue>
    </source>
</reference>
<dbReference type="EMBL" id="JADDUC020000011">
    <property type="protein sequence ID" value="KAI1236016.1"/>
    <property type="molecule type" value="Genomic_DNA"/>
</dbReference>
<accession>A0A835NUC7</accession>
<evidence type="ECO:0000313" key="1">
    <source>
        <dbReference type="EMBL" id="KAG0121371.1"/>
    </source>
</evidence>
<gene>
    <name evidence="2" type="ORF">IHE44_0002111</name>
    <name evidence="1" type="ORF">IHE44_011226</name>
</gene>
<evidence type="ECO:0000313" key="3">
    <source>
        <dbReference type="Proteomes" id="UP000618051"/>
    </source>
</evidence>
<protein>
    <submittedName>
        <fullName evidence="1">Uncharacterized protein</fullName>
    </submittedName>
</protein>
<sequence>MARNEVSPMCVFNSIEAQHDIGFVHGTKGQRAPPEMSKVLYWERRLRNAPKLIPTYVALHEVRTVLQAGQGPEKGISMDLATVTFEGFAHQGEVLELSKQGEHVNLENDFLWKQLIPHWQSRPTLLQNIILSVLTVAREVLITEHAVIQHNVELYSLVTTLTSHRQFKLINVSYTVSDQPNWTCLVFRNCPFFNDELEISAYKPFSFLENNLCWFSVDPRPQREPEATQVLLVVSFITALPTNWDAEAAPSDEDVKTNGVNSLKEDPCQYQDAAAQNCSAWLLHHPSATQAYKISSYTNQQLDNKNYKKILIAFSSLPRANSTSASRNKKGQDFVTKCREFESNVGFPVSLVCPVWDSFQAAAIPGFTMSSDKRNPHPETRHFQGLSAEVSTVNFGVTHTEKEAAGYWVDEGTANGEEVKSKLTKIEREGTTLNCDGDTWKKFLLGKENTDSINSKEHIYPQDLVREEEKGIKHKCKVQIRDEFQKKKPKNQQNN</sequence>
<evidence type="ECO:0000313" key="2">
    <source>
        <dbReference type="EMBL" id="KAI1236016.1"/>
    </source>
</evidence>
<reference evidence="2" key="3">
    <citation type="submission" date="2022-01" db="EMBL/GenBank/DDBJ databases">
        <authorList>
            <person name="Rubenstein D.R."/>
        </authorList>
    </citation>
    <scope>NUCLEOTIDE SEQUENCE</scope>
    <source>
        <strain evidence="2">SS15</strain>
        <tissue evidence="2">Liver</tissue>
    </source>
</reference>
<dbReference type="Proteomes" id="UP000618051">
    <property type="component" value="Unassembled WGS sequence"/>
</dbReference>